<accession>A0A0N0M772</accession>
<keyword evidence="3" id="KW-1185">Reference proteome</keyword>
<evidence type="ECO:0000313" key="2">
    <source>
        <dbReference type="EMBL" id="KPH73623.1"/>
    </source>
</evidence>
<dbReference type="EMBL" id="LGSZ01000095">
    <property type="protein sequence ID" value="KPH73623.1"/>
    <property type="molecule type" value="Genomic_DNA"/>
</dbReference>
<dbReference type="Gene3D" id="3.30.750.24">
    <property type="entry name" value="STAS domain"/>
    <property type="match status" value="1"/>
</dbReference>
<evidence type="ECO:0000259" key="1">
    <source>
        <dbReference type="Pfam" id="PF13466"/>
    </source>
</evidence>
<protein>
    <recommendedName>
        <fullName evidence="1">MlaB-like STAS domain-containing protein</fullName>
    </recommendedName>
</protein>
<dbReference type="PATRIC" id="fig|1526658.3.peg.4758"/>
<reference evidence="2 3" key="1">
    <citation type="submission" date="2015-07" db="EMBL/GenBank/DDBJ databases">
        <title>Whole genome sequencing of Bosea vaviloviae isolated from cave pool.</title>
        <authorList>
            <person name="Tan N.E.H."/>
            <person name="Lee Y.P."/>
            <person name="Gan H.M."/>
            <person name="Barton H."/>
            <person name="Savka M.A."/>
        </authorList>
    </citation>
    <scope>NUCLEOTIDE SEQUENCE [LARGE SCALE GENOMIC DNA]</scope>
    <source>
        <strain evidence="2 3">SD260</strain>
    </source>
</reference>
<dbReference type="OrthoDB" id="8162693at2"/>
<organism evidence="2 3">
    <name type="scientific">Bosea vaviloviae</name>
    <dbReference type="NCBI Taxonomy" id="1526658"/>
    <lineage>
        <taxon>Bacteria</taxon>
        <taxon>Pseudomonadati</taxon>
        <taxon>Pseudomonadota</taxon>
        <taxon>Alphaproteobacteria</taxon>
        <taxon>Hyphomicrobiales</taxon>
        <taxon>Boseaceae</taxon>
        <taxon>Bosea</taxon>
    </lineage>
</organism>
<dbReference type="AlphaFoldDB" id="A0A0N0M772"/>
<dbReference type="InterPro" id="IPR058548">
    <property type="entry name" value="MlaB-like_STAS"/>
</dbReference>
<comment type="caution">
    <text evidence="2">The sequence shown here is derived from an EMBL/GenBank/DDBJ whole genome shotgun (WGS) entry which is preliminary data.</text>
</comment>
<dbReference type="Pfam" id="PF13466">
    <property type="entry name" value="STAS_2"/>
    <property type="match status" value="1"/>
</dbReference>
<dbReference type="SUPFAM" id="SSF52091">
    <property type="entry name" value="SpoIIaa-like"/>
    <property type="match status" value="1"/>
</dbReference>
<proteinExistence type="predicted"/>
<dbReference type="RefSeq" id="WP_082365597.1">
    <property type="nucleotide sequence ID" value="NZ_LGSZ01000095.1"/>
</dbReference>
<feature type="domain" description="MlaB-like STAS" evidence="1">
    <location>
        <begin position="19"/>
        <end position="90"/>
    </location>
</feature>
<evidence type="ECO:0000313" key="3">
    <source>
        <dbReference type="Proteomes" id="UP000037822"/>
    </source>
</evidence>
<dbReference type="InterPro" id="IPR036513">
    <property type="entry name" value="STAS_dom_sf"/>
</dbReference>
<dbReference type="Proteomes" id="UP000037822">
    <property type="component" value="Unassembled WGS sequence"/>
</dbReference>
<sequence length="103" mass="11081">MARNNEIKSNKFQCVADSTIRNAKPMAVSLGELMNSGHGIEIDCSAVEQADITFVQTLVSAQRSFASRDLPFVLARMSDIATSTFQRAGVAQPGMASSEPSRD</sequence>
<name>A0A0N0M772_9HYPH</name>
<gene>
    <name evidence="2" type="ORF">AE618_26095</name>
</gene>